<dbReference type="EMBL" id="CM055098">
    <property type="protein sequence ID" value="KAJ7549400.1"/>
    <property type="molecule type" value="Genomic_DNA"/>
</dbReference>
<proteinExistence type="predicted"/>
<dbReference type="Proteomes" id="UP001162992">
    <property type="component" value="Chromosome 7"/>
</dbReference>
<organism evidence="1 2">
    <name type="scientific">Diphasiastrum complanatum</name>
    <name type="common">Issler's clubmoss</name>
    <name type="synonym">Lycopodium complanatum</name>
    <dbReference type="NCBI Taxonomy" id="34168"/>
    <lineage>
        <taxon>Eukaryota</taxon>
        <taxon>Viridiplantae</taxon>
        <taxon>Streptophyta</taxon>
        <taxon>Embryophyta</taxon>
        <taxon>Tracheophyta</taxon>
        <taxon>Lycopodiopsida</taxon>
        <taxon>Lycopodiales</taxon>
        <taxon>Lycopodiaceae</taxon>
        <taxon>Lycopodioideae</taxon>
        <taxon>Diphasiastrum</taxon>
    </lineage>
</organism>
<protein>
    <submittedName>
        <fullName evidence="1">Uncharacterized protein</fullName>
    </submittedName>
</protein>
<reference evidence="2" key="1">
    <citation type="journal article" date="2024" name="Proc. Natl. Acad. Sci. U.S.A.">
        <title>Extraordinary preservation of gene collinearity over three hundred million years revealed in homosporous lycophytes.</title>
        <authorList>
            <person name="Li C."/>
            <person name="Wickell D."/>
            <person name="Kuo L.Y."/>
            <person name="Chen X."/>
            <person name="Nie B."/>
            <person name="Liao X."/>
            <person name="Peng D."/>
            <person name="Ji J."/>
            <person name="Jenkins J."/>
            <person name="Williams M."/>
            <person name="Shu S."/>
            <person name="Plott C."/>
            <person name="Barry K."/>
            <person name="Rajasekar S."/>
            <person name="Grimwood J."/>
            <person name="Han X."/>
            <person name="Sun S."/>
            <person name="Hou Z."/>
            <person name="He W."/>
            <person name="Dai G."/>
            <person name="Sun C."/>
            <person name="Schmutz J."/>
            <person name="Leebens-Mack J.H."/>
            <person name="Li F.W."/>
            <person name="Wang L."/>
        </authorList>
    </citation>
    <scope>NUCLEOTIDE SEQUENCE [LARGE SCALE GENOMIC DNA]</scope>
    <source>
        <strain evidence="2">cv. PW_Plant_1</strain>
    </source>
</reference>
<evidence type="ECO:0000313" key="1">
    <source>
        <dbReference type="EMBL" id="KAJ7549400.1"/>
    </source>
</evidence>
<evidence type="ECO:0000313" key="2">
    <source>
        <dbReference type="Proteomes" id="UP001162992"/>
    </source>
</evidence>
<accession>A0ACC2D5D6</accession>
<name>A0ACC2D5D6_DIPCM</name>
<keyword evidence="2" id="KW-1185">Reference proteome</keyword>
<gene>
    <name evidence="1" type="ORF">O6H91_07G052300</name>
</gene>
<sequence>MQPPRKGDTLLQAAVKVLNTPDPWLKAKFGDAAATLWMDGSISVAYNENDQVLVPDRPARLPLAKLVAPQQMPKLGKGGSLRSRQALLHSLVHIENWAIDLSWDIIARFGKEEAMPREFFDDFVKVAREEGRHFTMLAARLEQLEAFYGSFPVHDGLWDSAASTANDLSARLAIEHCVHEARGLDVMPTTVSRFRNGGDNATAELLESVVYPEEISHCAAGVKWFTFIWLRANLTSPSAPFTRINSNTERIIEETNTYQDCRHSGNEGSCEEKIVTQSGASVELNYTCDRNDGLDFLKSSFISQNVVPAFHAIVKKHFRGPLKPPFNEAARAKAGFGPEWYLPLSTRFSK</sequence>
<comment type="caution">
    <text evidence="1">The sequence shown here is derived from an EMBL/GenBank/DDBJ whole genome shotgun (WGS) entry which is preliminary data.</text>
</comment>